<dbReference type="AlphaFoldDB" id="X1R6K9"/>
<proteinExistence type="predicted"/>
<reference evidence="1" key="1">
    <citation type="journal article" date="2014" name="Front. Microbiol.">
        <title>High frequency of phylogenetically diverse reductive dehalogenase-homologous genes in deep subseafloor sedimentary metagenomes.</title>
        <authorList>
            <person name="Kawai M."/>
            <person name="Futagami T."/>
            <person name="Toyoda A."/>
            <person name="Takaki Y."/>
            <person name="Nishi S."/>
            <person name="Hori S."/>
            <person name="Arai W."/>
            <person name="Tsubouchi T."/>
            <person name="Morono Y."/>
            <person name="Uchiyama I."/>
            <person name="Ito T."/>
            <person name="Fujiyama A."/>
            <person name="Inagaki F."/>
            <person name="Takami H."/>
        </authorList>
    </citation>
    <scope>NUCLEOTIDE SEQUENCE</scope>
    <source>
        <strain evidence="1">Expedition CK06-06</strain>
    </source>
</reference>
<name>X1R6K9_9ZZZZ</name>
<evidence type="ECO:0000313" key="1">
    <source>
        <dbReference type="EMBL" id="GAI76183.1"/>
    </source>
</evidence>
<dbReference type="EMBL" id="BARW01009099">
    <property type="protein sequence ID" value="GAI76183.1"/>
    <property type="molecule type" value="Genomic_DNA"/>
</dbReference>
<protein>
    <recommendedName>
        <fullName evidence="2">DUF4314 domain-containing protein</fullName>
    </recommendedName>
</protein>
<gene>
    <name evidence="1" type="ORF">S12H4_18428</name>
</gene>
<accession>X1R6K9</accession>
<comment type="caution">
    <text evidence="1">The sequence shown here is derived from an EMBL/GenBank/DDBJ whole genome shotgun (WGS) entry which is preliminary data.</text>
</comment>
<organism evidence="1">
    <name type="scientific">marine sediment metagenome</name>
    <dbReference type="NCBI Taxonomy" id="412755"/>
    <lineage>
        <taxon>unclassified sequences</taxon>
        <taxon>metagenomes</taxon>
        <taxon>ecological metagenomes</taxon>
    </lineage>
</organism>
<evidence type="ECO:0008006" key="2">
    <source>
        <dbReference type="Google" id="ProtNLM"/>
    </source>
</evidence>
<sequence length="113" mass="13151">MPKMENEVMLKVGDRVSAQKVPILGTIKAKGVSRFTVQVRWDDGEWGWCDVRDLTLAVPQEYKITCDECGYSEMVPQSRLAYEEAKTCPKCRKGKMWWVPPAEEERRRRLTGW</sequence>